<feature type="chain" id="PRO_5015709994" description="Sulfatase-modifying factor enzyme-like domain-containing protein" evidence="1">
    <location>
        <begin position="20"/>
        <end position="246"/>
    </location>
</feature>
<dbReference type="EMBL" id="PPSL01000004">
    <property type="protein sequence ID" value="PQJ10223.1"/>
    <property type="molecule type" value="Genomic_DNA"/>
</dbReference>
<comment type="caution">
    <text evidence="3">The sequence shown here is derived from an EMBL/GenBank/DDBJ whole genome shotgun (WGS) entry which is preliminary data.</text>
</comment>
<feature type="signal peptide" evidence="1">
    <location>
        <begin position="1"/>
        <end position="19"/>
    </location>
</feature>
<dbReference type="InterPro" id="IPR042095">
    <property type="entry name" value="SUMF_sf"/>
</dbReference>
<reference evidence="3 4" key="1">
    <citation type="submission" date="2018-01" db="EMBL/GenBank/DDBJ databases">
        <title>A novel member of the phylum Bacteroidetes isolated from glacier ice.</title>
        <authorList>
            <person name="Liu Q."/>
            <person name="Xin Y.-H."/>
        </authorList>
    </citation>
    <scope>NUCLEOTIDE SEQUENCE [LARGE SCALE GENOMIC DNA]</scope>
    <source>
        <strain evidence="3 4">RB1R16</strain>
    </source>
</reference>
<keyword evidence="4" id="KW-1185">Reference proteome</keyword>
<sequence length="246" mass="27668">MKKILLPVVLLLSLQSAFAHQDTKQVSVDMVTVKGGKFDMGDDSAAMDRRPNHTVMLKDFSIGATEVTQAQWEAVMGNNPSKYQCADCPVTNVTFNDIQEFITKLNSMTGKHYRLPTEAEWEFAARGGTRENKENMSKYSGRKVLQYIAWFERNANDHQHPVGKKRANELGLFDMTGNVEEWVNDWYSKDYFSKKNVSNPQGPDGGNSKVVRGGSWKSLKDEVSVTRRAAYVPTTKSTSLGFRLAE</sequence>
<keyword evidence="1" id="KW-0732">Signal</keyword>
<evidence type="ECO:0000313" key="3">
    <source>
        <dbReference type="EMBL" id="PQJ10223.1"/>
    </source>
</evidence>
<dbReference type="RefSeq" id="WP_105040232.1">
    <property type="nucleotide sequence ID" value="NZ_PPSL01000004.1"/>
</dbReference>
<accession>A0A2S7STG9</accession>
<dbReference type="Proteomes" id="UP000239872">
    <property type="component" value="Unassembled WGS sequence"/>
</dbReference>
<name>A0A2S7STG9_9BACT</name>
<dbReference type="SUPFAM" id="SSF56436">
    <property type="entry name" value="C-type lectin-like"/>
    <property type="match status" value="1"/>
</dbReference>
<dbReference type="InterPro" id="IPR005532">
    <property type="entry name" value="SUMF_dom"/>
</dbReference>
<dbReference type="OrthoDB" id="9768004at2"/>
<gene>
    <name evidence="3" type="ORF">CJD36_016165</name>
</gene>
<protein>
    <recommendedName>
        <fullName evidence="2">Sulfatase-modifying factor enzyme-like domain-containing protein</fullName>
    </recommendedName>
</protein>
<dbReference type="Gene3D" id="3.90.1580.10">
    <property type="entry name" value="paralog of FGE (formylglycine-generating enzyme)"/>
    <property type="match status" value="1"/>
</dbReference>
<dbReference type="GO" id="GO:0120147">
    <property type="term" value="F:formylglycine-generating oxidase activity"/>
    <property type="evidence" value="ECO:0007669"/>
    <property type="project" value="TreeGrafter"/>
</dbReference>
<evidence type="ECO:0000256" key="1">
    <source>
        <dbReference type="SAM" id="SignalP"/>
    </source>
</evidence>
<dbReference type="PANTHER" id="PTHR23150">
    <property type="entry name" value="SULFATASE MODIFYING FACTOR 1, 2"/>
    <property type="match status" value="1"/>
</dbReference>
<dbReference type="InterPro" id="IPR016187">
    <property type="entry name" value="CTDL_fold"/>
</dbReference>
<dbReference type="AlphaFoldDB" id="A0A2S7STG9"/>
<feature type="domain" description="Sulfatase-modifying factor enzyme-like" evidence="2">
    <location>
        <begin position="29"/>
        <end position="245"/>
    </location>
</feature>
<dbReference type="InterPro" id="IPR051043">
    <property type="entry name" value="Sulfatase_Mod_Factor_Kinase"/>
</dbReference>
<organism evidence="3 4">
    <name type="scientific">Flavipsychrobacter stenotrophus</name>
    <dbReference type="NCBI Taxonomy" id="2077091"/>
    <lineage>
        <taxon>Bacteria</taxon>
        <taxon>Pseudomonadati</taxon>
        <taxon>Bacteroidota</taxon>
        <taxon>Chitinophagia</taxon>
        <taxon>Chitinophagales</taxon>
        <taxon>Chitinophagaceae</taxon>
        <taxon>Flavipsychrobacter</taxon>
    </lineage>
</organism>
<evidence type="ECO:0000313" key="4">
    <source>
        <dbReference type="Proteomes" id="UP000239872"/>
    </source>
</evidence>
<dbReference type="PANTHER" id="PTHR23150:SF19">
    <property type="entry name" value="FORMYLGLYCINE-GENERATING ENZYME"/>
    <property type="match status" value="1"/>
</dbReference>
<evidence type="ECO:0000259" key="2">
    <source>
        <dbReference type="Pfam" id="PF03781"/>
    </source>
</evidence>
<dbReference type="Pfam" id="PF03781">
    <property type="entry name" value="FGE-sulfatase"/>
    <property type="match status" value="1"/>
</dbReference>
<proteinExistence type="predicted"/>